<reference evidence="2 3" key="1">
    <citation type="journal article" date="2011" name="J. Bacteriol.">
        <title>Genome sequence of Methyloversatilis universalis FAM5T, a methylotrophic representative of the order Rhodocyclales.</title>
        <authorList>
            <person name="Kittichotirat W."/>
            <person name="Good N.M."/>
            <person name="Hall R."/>
            <person name="Bringel F."/>
            <person name="Lajus A."/>
            <person name="Medigue C."/>
            <person name="Smalley N.E."/>
            <person name="Beck D."/>
            <person name="Bumgarner R."/>
            <person name="Vuilleumier S."/>
            <person name="Kalyuzhnaya M.G."/>
        </authorList>
    </citation>
    <scope>NUCLEOTIDE SEQUENCE [LARGE SCALE GENOMIC DNA]</scope>
    <source>
        <strain evidence="3">ATCC BAA-1314 / JCM 13912 / FAM5</strain>
    </source>
</reference>
<dbReference type="PANTHER" id="PTHR23419">
    <property type="entry name" value="DIVALENT CATION TOLERANCE CUTA-RELATED"/>
    <property type="match status" value="1"/>
</dbReference>
<gene>
    <name evidence="2" type="ORF">METUNv1_03654</name>
</gene>
<dbReference type="AlphaFoldDB" id="F5RH62"/>
<dbReference type="Pfam" id="PF03091">
    <property type="entry name" value="CutA1"/>
    <property type="match status" value="1"/>
</dbReference>
<dbReference type="GO" id="GO:0005507">
    <property type="term" value="F:copper ion binding"/>
    <property type="evidence" value="ECO:0007669"/>
    <property type="project" value="TreeGrafter"/>
</dbReference>
<dbReference type="STRING" id="1000565.METUNv1_03654"/>
<organism evidence="2 3">
    <name type="scientific">Methyloversatilis universalis (strain ATCC BAA-1314 / DSM 25237 / JCM 13912 / CCUG 52030 / FAM5)</name>
    <dbReference type="NCBI Taxonomy" id="1000565"/>
    <lineage>
        <taxon>Bacteria</taxon>
        <taxon>Pseudomonadati</taxon>
        <taxon>Pseudomonadota</taxon>
        <taxon>Betaproteobacteria</taxon>
        <taxon>Nitrosomonadales</taxon>
        <taxon>Sterolibacteriaceae</taxon>
        <taxon>Methyloversatilis</taxon>
    </lineage>
</organism>
<sequence length="115" mass="11884">MSADLPGVLLVMTTLPNADTAARIARALVEGGHAACVSIGAPVRSVYVWQGALEDASEVPLAIKTTANAYDALEAALRALHPYELPEIIALPVTRGLPAYLQWVDAGCGGAGRSC</sequence>
<comment type="similarity">
    <text evidence="1">Belongs to the CutA family.</text>
</comment>
<dbReference type="InterPro" id="IPR004323">
    <property type="entry name" value="Ion_tolerance_CutA"/>
</dbReference>
<dbReference type="Proteomes" id="UP000005019">
    <property type="component" value="Unassembled WGS sequence"/>
</dbReference>
<dbReference type="PANTHER" id="PTHR23419:SF8">
    <property type="entry name" value="FI09726P"/>
    <property type="match status" value="1"/>
</dbReference>
<dbReference type="Gene3D" id="3.30.70.120">
    <property type="match status" value="1"/>
</dbReference>
<dbReference type="eggNOG" id="COG1324">
    <property type="taxonomic scope" value="Bacteria"/>
</dbReference>
<protein>
    <submittedName>
        <fullName evidence="2">Divalent-cation tolerance protein</fullName>
    </submittedName>
</protein>
<dbReference type="EMBL" id="AFHG01000058">
    <property type="protein sequence ID" value="EGK70266.1"/>
    <property type="molecule type" value="Genomic_DNA"/>
</dbReference>
<dbReference type="OrthoDB" id="37622at2"/>
<evidence type="ECO:0000313" key="3">
    <source>
        <dbReference type="Proteomes" id="UP000005019"/>
    </source>
</evidence>
<dbReference type="InterPro" id="IPR015867">
    <property type="entry name" value="N-reg_PII/ATP_PRibTrfase_C"/>
</dbReference>
<dbReference type="SUPFAM" id="SSF54913">
    <property type="entry name" value="GlnB-like"/>
    <property type="match status" value="1"/>
</dbReference>
<dbReference type="RefSeq" id="WP_008064212.1">
    <property type="nucleotide sequence ID" value="NZ_AFHG01000058.1"/>
</dbReference>
<accession>F5RH62</accession>
<dbReference type="InterPro" id="IPR011322">
    <property type="entry name" value="N-reg_PII-like_a/b"/>
</dbReference>
<evidence type="ECO:0000256" key="1">
    <source>
        <dbReference type="ARBA" id="ARBA00010169"/>
    </source>
</evidence>
<evidence type="ECO:0000313" key="2">
    <source>
        <dbReference type="EMBL" id="EGK70266.1"/>
    </source>
</evidence>
<keyword evidence="3" id="KW-1185">Reference proteome</keyword>
<comment type="caution">
    <text evidence="2">The sequence shown here is derived from an EMBL/GenBank/DDBJ whole genome shotgun (WGS) entry which is preliminary data.</text>
</comment>
<name>F5RH62_METUF</name>
<dbReference type="GO" id="GO:0010038">
    <property type="term" value="P:response to metal ion"/>
    <property type="evidence" value="ECO:0007669"/>
    <property type="project" value="InterPro"/>
</dbReference>
<proteinExistence type="inferred from homology"/>